<name>A0AAD9NWZ2_RIDPI</name>
<dbReference type="SMART" id="SM00430">
    <property type="entry name" value="HOLI"/>
    <property type="match status" value="1"/>
</dbReference>
<dbReference type="AlphaFoldDB" id="A0AAD9NWZ2"/>
<evidence type="ECO:0000256" key="3">
    <source>
        <dbReference type="ARBA" id="ARBA00023163"/>
    </source>
</evidence>
<dbReference type="SUPFAM" id="SSF48508">
    <property type="entry name" value="Nuclear receptor ligand-binding domain"/>
    <property type="match status" value="1"/>
</dbReference>
<dbReference type="Proteomes" id="UP001209878">
    <property type="component" value="Unassembled WGS sequence"/>
</dbReference>
<dbReference type="GO" id="GO:0005634">
    <property type="term" value="C:nucleus"/>
    <property type="evidence" value="ECO:0007669"/>
    <property type="project" value="UniProtKB-SubCell"/>
</dbReference>
<organism evidence="6 7">
    <name type="scientific">Ridgeia piscesae</name>
    <name type="common">Tubeworm</name>
    <dbReference type="NCBI Taxonomy" id="27915"/>
    <lineage>
        <taxon>Eukaryota</taxon>
        <taxon>Metazoa</taxon>
        <taxon>Spiralia</taxon>
        <taxon>Lophotrochozoa</taxon>
        <taxon>Annelida</taxon>
        <taxon>Polychaeta</taxon>
        <taxon>Sedentaria</taxon>
        <taxon>Canalipalpata</taxon>
        <taxon>Sabellida</taxon>
        <taxon>Siboglinidae</taxon>
        <taxon>Ridgeia</taxon>
    </lineage>
</organism>
<comment type="caution">
    <text evidence="6">The sequence shown here is derived from an EMBL/GenBank/DDBJ whole genome shotgun (WGS) entry which is preliminary data.</text>
</comment>
<keyword evidence="7" id="KW-1185">Reference proteome</keyword>
<dbReference type="PANTHER" id="PTHR45805">
    <property type="entry name" value="NUCLEAR HORMONE RECEPTOR HR3-RELATED"/>
    <property type="match status" value="1"/>
</dbReference>
<evidence type="ECO:0000256" key="1">
    <source>
        <dbReference type="ARBA" id="ARBA00004123"/>
    </source>
</evidence>
<evidence type="ECO:0000313" key="6">
    <source>
        <dbReference type="EMBL" id="KAK2183972.1"/>
    </source>
</evidence>
<keyword evidence="3" id="KW-0804">Transcription</keyword>
<dbReference type="GO" id="GO:0000978">
    <property type="term" value="F:RNA polymerase II cis-regulatory region sequence-specific DNA binding"/>
    <property type="evidence" value="ECO:0007669"/>
    <property type="project" value="TreeGrafter"/>
</dbReference>
<keyword evidence="4" id="KW-0675">Receptor</keyword>
<evidence type="ECO:0000256" key="2">
    <source>
        <dbReference type="ARBA" id="ARBA00023015"/>
    </source>
</evidence>
<dbReference type="GO" id="GO:0004879">
    <property type="term" value="F:nuclear receptor activity"/>
    <property type="evidence" value="ECO:0007669"/>
    <property type="project" value="TreeGrafter"/>
</dbReference>
<protein>
    <recommendedName>
        <fullName evidence="5">NR LBD domain-containing protein</fullName>
    </recommendedName>
</protein>
<dbReference type="Pfam" id="PF00104">
    <property type="entry name" value="Hormone_recep"/>
    <property type="match status" value="1"/>
</dbReference>
<comment type="subcellular location">
    <subcellularLocation>
        <location evidence="1">Nucleus</location>
    </subcellularLocation>
</comment>
<evidence type="ECO:0000313" key="7">
    <source>
        <dbReference type="Proteomes" id="UP001209878"/>
    </source>
</evidence>
<accession>A0AAD9NWZ2</accession>
<reference evidence="6" key="1">
    <citation type="journal article" date="2023" name="Mol. Biol. Evol.">
        <title>Third-Generation Sequencing Reveals the Adaptive Role of the Epigenome in Three Deep-Sea Polychaetes.</title>
        <authorList>
            <person name="Perez M."/>
            <person name="Aroh O."/>
            <person name="Sun Y."/>
            <person name="Lan Y."/>
            <person name="Juniper S.K."/>
            <person name="Young C.R."/>
            <person name="Angers B."/>
            <person name="Qian P.Y."/>
        </authorList>
    </citation>
    <scope>NUCLEOTIDE SEQUENCE</scope>
    <source>
        <strain evidence="6">R07B-5</strain>
    </source>
</reference>
<dbReference type="PANTHER" id="PTHR45805:SF2">
    <property type="entry name" value="NUCLEAR HORMONE RECEPTOR HR3-RELATED"/>
    <property type="match status" value="1"/>
</dbReference>
<dbReference type="EMBL" id="JAODUO010000288">
    <property type="protein sequence ID" value="KAK2183972.1"/>
    <property type="molecule type" value="Genomic_DNA"/>
</dbReference>
<dbReference type="PROSITE" id="PS51843">
    <property type="entry name" value="NR_LBD"/>
    <property type="match status" value="1"/>
</dbReference>
<dbReference type="Gene3D" id="1.10.565.10">
    <property type="entry name" value="Retinoid X Receptor"/>
    <property type="match status" value="1"/>
</dbReference>
<keyword evidence="2" id="KW-0805">Transcription regulation</keyword>
<feature type="domain" description="NR LBD" evidence="5">
    <location>
        <begin position="1"/>
        <end position="194"/>
    </location>
</feature>
<proteinExistence type="predicted"/>
<sequence length="198" mass="22888">MSPLEVWEAIMEQFQVNARAVLKFTKKVPGVRQLPIDSQIMMVQQAMYPIVLLTYSLDYDLVTGDYNYFSLSHDEEAYIQSYFTPFKMLVQTFHILGNIVQRLKVDDIESAFLCGLCLLSQSNDTDDYQEALVAALTVYCERKALVGKDRVGLLLLRLCEMLRCNQIHLKAIINIQMNSSEYYNVQMPQLFQETFLNT</sequence>
<dbReference type="InterPro" id="IPR000536">
    <property type="entry name" value="Nucl_hrmn_rcpt_lig-bd"/>
</dbReference>
<dbReference type="InterPro" id="IPR035500">
    <property type="entry name" value="NHR-like_dom_sf"/>
</dbReference>
<gene>
    <name evidence="6" type="ORF">NP493_288g01030</name>
</gene>
<evidence type="ECO:0000256" key="4">
    <source>
        <dbReference type="ARBA" id="ARBA00023170"/>
    </source>
</evidence>
<evidence type="ECO:0000259" key="5">
    <source>
        <dbReference type="PROSITE" id="PS51843"/>
    </source>
</evidence>